<comment type="caution">
    <text evidence="2">The sequence shown here is derived from an EMBL/GenBank/DDBJ whole genome shotgun (WGS) entry which is preliminary data.</text>
</comment>
<evidence type="ECO:0000313" key="2">
    <source>
        <dbReference type="EMBL" id="ESU44802.1"/>
    </source>
</evidence>
<gene>
    <name evidence="2" type="ORF">GSB_151008</name>
</gene>
<evidence type="ECO:0000256" key="1">
    <source>
        <dbReference type="SAM" id="MobiDB-lite"/>
    </source>
</evidence>
<name>V6U2F9_GIAIN</name>
<dbReference type="Proteomes" id="UP000018040">
    <property type="component" value="Unassembled WGS sequence"/>
</dbReference>
<sequence>VLIFELVATRLLQDKLFRIKVLSSTAFILSCLCDVRICTLLEQAMAAGSPATRSAPECTPSGHAPAEDARRPSSPHLPESLQMQTRRTGSMDALGDAR</sequence>
<protein>
    <submittedName>
        <fullName evidence="2">Putative Zn-dependent peptidase</fullName>
    </submittedName>
</protein>
<dbReference type="EMBL" id="AHHH01000015">
    <property type="protein sequence ID" value="ESU44802.1"/>
    <property type="molecule type" value="Genomic_DNA"/>
</dbReference>
<feature type="non-terminal residue" evidence="2">
    <location>
        <position position="1"/>
    </location>
</feature>
<proteinExistence type="predicted"/>
<reference evidence="2 3" key="2">
    <citation type="journal article" date="2013" name="Genome Biol. Evol.">
        <title>Genome sequencing of Giardia lamblia genotypes A2 and B isolates (DH and GS) and comparative analysis with the genomes of genotypes A1 and E (WB and Pig).</title>
        <authorList>
            <person name="Adam R.D."/>
            <person name="Dahlstrom E.W."/>
            <person name="Martens C.A."/>
            <person name="Bruno D.P."/>
            <person name="Barbian K.D."/>
            <person name="Ricklefs S.M."/>
            <person name="Hernandez M.M."/>
            <person name="Narla N.P."/>
            <person name="Patel R.B."/>
            <person name="Porcella S.F."/>
            <person name="Nash T.E."/>
        </authorList>
    </citation>
    <scope>NUCLEOTIDE SEQUENCE [LARGE SCALE GENOMIC DNA]</scope>
    <source>
        <strain evidence="2 3">GS</strain>
    </source>
</reference>
<accession>V6U2F9</accession>
<evidence type="ECO:0000313" key="3">
    <source>
        <dbReference type="Proteomes" id="UP000018040"/>
    </source>
</evidence>
<feature type="region of interest" description="Disordered" evidence="1">
    <location>
        <begin position="49"/>
        <end position="98"/>
    </location>
</feature>
<dbReference type="AlphaFoldDB" id="V6U2F9"/>
<organism evidence="2 3">
    <name type="scientific">Giardia intestinalis</name>
    <name type="common">Giardia lamblia</name>
    <dbReference type="NCBI Taxonomy" id="5741"/>
    <lineage>
        <taxon>Eukaryota</taxon>
        <taxon>Metamonada</taxon>
        <taxon>Diplomonadida</taxon>
        <taxon>Hexamitidae</taxon>
        <taxon>Giardiinae</taxon>
        <taxon>Giardia</taxon>
    </lineage>
</organism>
<reference evidence="3" key="1">
    <citation type="submission" date="2012-02" db="EMBL/GenBank/DDBJ databases">
        <title>Genome sequencing of Giardia lamblia Genotypes A2 and B isolates (DH and GS) and comparative analysis with the genomes of Genotypes A1 and E (WB and Pig).</title>
        <authorList>
            <person name="Adam R."/>
            <person name="Dahlstrom E."/>
            <person name="Martens C."/>
            <person name="Bruno D."/>
            <person name="Barbian K."/>
            <person name="Porcella S.F."/>
            <person name="Nash T."/>
        </authorList>
    </citation>
    <scope>NUCLEOTIDE SEQUENCE</scope>
    <source>
        <strain evidence="3">GS</strain>
    </source>
</reference>